<dbReference type="AlphaFoldDB" id="A0A917PDN6"/>
<feature type="region of interest" description="Disordered" evidence="1">
    <location>
        <begin position="111"/>
        <end position="136"/>
    </location>
</feature>
<accession>A0A917PDN6</accession>
<gene>
    <name evidence="2" type="ORF">GCM10010121_098010</name>
</gene>
<feature type="region of interest" description="Disordered" evidence="1">
    <location>
        <begin position="1"/>
        <end position="45"/>
    </location>
</feature>
<dbReference type="EMBL" id="BMQA01000137">
    <property type="protein sequence ID" value="GGJ71798.1"/>
    <property type="molecule type" value="Genomic_DNA"/>
</dbReference>
<evidence type="ECO:0000313" key="2">
    <source>
        <dbReference type="EMBL" id="GGJ71798.1"/>
    </source>
</evidence>
<sequence length="136" mass="14412">MAAGLPAPPIRLSTGHVDDASSPVEKPPFSPNHPALDDSTAGDDRDIAAEAVVRTSVAAVSWRKRLQGTQATRHTAEQAPEPSLRWWRTPIPGLDAHVPAALPSRRHRVAALAADTTSPASTATPNKGRPCPLIRE</sequence>
<proteinExistence type="predicted"/>
<evidence type="ECO:0000256" key="1">
    <source>
        <dbReference type="SAM" id="MobiDB-lite"/>
    </source>
</evidence>
<comment type="caution">
    <text evidence="2">The sequence shown here is derived from an EMBL/GenBank/DDBJ whole genome shotgun (WGS) entry which is preliminary data.</text>
</comment>
<organism evidence="2 3">
    <name type="scientific">Streptomyces brasiliensis</name>
    <dbReference type="NCBI Taxonomy" id="1954"/>
    <lineage>
        <taxon>Bacteria</taxon>
        <taxon>Bacillati</taxon>
        <taxon>Actinomycetota</taxon>
        <taxon>Actinomycetes</taxon>
        <taxon>Kitasatosporales</taxon>
        <taxon>Streptomycetaceae</taxon>
        <taxon>Streptomyces</taxon>
    </lineage>
</organism>
<dbReference type="Proteomes" id="UP000657574">
    <property type="component" value="Unassembled WGS sequence"/>
</dbReference>
<feature type="compositionally biased region" description="Low complexity" evidence="1">
    <location>
        <begin position="111"/>
        <end position="125"/>
    </location>
</feature>
<name>A0A917PDN6_9ACTN</name>
<evidence type="ECO:0000313" key="3">
    <source>
        <dbReference type="Proteomes" id="UP000657574"/>
    </source>
</evidence>
<protein>
    <submittedName>
        <fullName evidence="2">Uncharacterized protein</fullName>
    </submittedName>
</protein>
<reference evidence="2" key="2">
    <citation type="submission" date="2020-09" db="EMBL/GenBank/DDBJ databases">
        <authorList>
            <person name="Sun Q."/>
            <person name="Ohkuma M."/>
        </authorList>
    </citation>
    <scope>NUCLEOTIDE SEQUENCE</scope>
    <source>
        <strain evidence="2">JCM 3086</strain>
    </source>
</reference>
<keyword evidence="3" id="KW-1185">Reference proteome</keyword>
<reference evidence="2" key="1">
    <citation type="journal article" date="2014" name="Int. J. Syst. Evol. Microbiol.">
        <title>Complete genome sequence of Corynebacterium casei LMG S-19264T (=DSM 44701T), isolated from a smear-ripened cheese.</title>
        <authorList>
            <consortium name="US DOE Joint Genome Institute (JGI-PGF)"/>
            <person name="Walter F."/>
            <person name="Albersmeier A."/>
            <person name="Kalinowski J."/>
            <person name="Ruckert C."/>
        </authorList>
    </citation>
    <scope>NUCLEOTIDE SEQUENCE</scope>
    <source>
        <strain evidence="2">JCM 3086</strain>
    </source>
</reference>